<feature type="compositionally biased region" description="Pro residues" evidence="1">
    <location>
        <begin position="35"/>
        <end position="47"/>
    </location>
</feature>
<evidence type="ECO:0000313" key="4">
    <source>
        <dbReference type="EMBL" id="MBB3328445.1"/>
    </source>
</evidence>
<reference evidence="4 5" key="1">
    <citation type="submission" date="2020-08" db="EMBL/GenBank/DDBJ databases">
        <title>Sequencing the genomes of 1000 actinobacteria strains.</title>
        <authorList>
            <person name="Klenk H.-P."/>
        </authorList>
    </citation>
    <scope>NUCLEOTIDE SEQUENCE [LARGE SCALE GENOMIC DNA]</scope>
    <source>
        <strain evidence="4 5">DSM 11053</strain>
    </source>
</reference>
<dbReference type="RefSeq" id="WP_183340318.1">
    <property type="nucleotide sequence ID" value="NZ_JACHZG010000001.1"/>
</dbReference>
<evidence type="ECO:0000313" key="5">
    <source>
        <dbReference type="Proteomes" id="UP000565572"/>
    </source>
</evidence>
<gene>
    <name evidence="4" type="ORF">FHX39_003389</name>
</gene>
<feature type="region of interest" description="Disordered" evidence="1">
    <location>
        <begin position="1"/>
        <end position="50"/>
    </location>
</feature>
<name>A0A7W5P8D4_9ACTN</name>
<keyword evidence="5" id="KW-1185">Reference proteome</keyword>
<dbReference type="EMBL" id="JACHZG010000001">
    <property type="protein sequence ID" value="MBB3328445.1"/>
    <property type="molecule type" value="Genomic_DNA"/>
</dbReference>
<comment type="caution">
    <text evidence="4">The sequence shown here is derived from an EMBL/GenBank/DDBJ whole genome shotgun (WGS) entry which is preliminary data.</text>
</comment>
<dbReference type="Pfam" id="PF10708">
    <property type="entry name" value="DUF2510"/>
    <property type="match status" value="1"/>
</dbReference>
<feature type="transmembrane region" description="Helical" evidence="2">
    <location>
        <begin position="56"/>
        <end position="75"/>
    </location>
</feature>
<evidence type="ECO:0000256" key="1">
    <source>
        <dbReference type="SAM" id="MobiDB-lite"/>
    </source>
</evidence>
<feature type="domain" description="DUF2510" evidence="3">
    <location>
        <begin position="4"/>
        <end position="37"/>
    </location>
</feature>
<dbReference type="AlphaFoldDB" id="A0A7W5P8D4"/>
<feature type="compositionally biased region" description="Pro residues" evidence="1">
    <location>
        <begin position="107"/>
        <end position="125"/>
    </location>
</feature>
<keyword evidence="2" id="KW-1133">Transmembrane helix</keyword>
<keyword evidence="2" id="KW-0472">Membrane</keyword>
<organism evidence="4 5">
    <name type="scientific">Microlunatus antarcticus</name>
    <dbReference type="NCBI Taxonomy" id="53388"/>
    <lineage>
        <taxon>Bacteria</taxon>
        <taxon>Bacillati</taxon>
        <taxon>Actinomycetota</taxon>
        <taxon>Actinomycetes</taxon>
        <taxon>Propionibacteriales</taxon>
        <taxon>Propionibacteriaceae</taxon>
        <taxon>Microlunatus</taxon>
    </lineage>
</organism>
<accession>A0A7W5P8D4</accession>
<keyword evidence="2" id="KW-0812">Transmembrane</keyword>
<protein>
    <recommendedName>
        <fullName evidence="3">DUF2510 domain-containing protein</fullName>
    </recommendedName>
</protein>
<evidence type="ECO:0000256" key="2">
    <source>
        <dbReference type="SAM" id="Phobius"/>
    </source>
</evidence>
<dbReference type="Proteomes" id="UP000565572">
    <property type="component" value="Unassembled WGS sequence"/>
</dbReference>
<sequence>MSTPGWYPDPGGRSGHFRFWDGQTWAPTTTANPAPTAPGGPSGPPPRGPRRPVGRWLLVGAVLLVVLAVVGALVVRNGNRTIVDHGPAPSTTTGGGDISPAETPSLAPTPIPSSPSPESPTPSPSPSAEACPVGNPFARQDYARDGRVHGGGLSFPRQSGWEEPGEQVSSFTWAYDVGETDVRVEPQWYASYAVGAVSVADGFEDPRSAAELAMRCSVGSALYRDVTSRTDLVNEETTVDGYPAWTLRSEIRVADDRTTSEGDTVQITVVDQGSGEALSFFWGCAPIGDPAFTDRLDQVAQQLSVG</sequence>
<feature type="region of interest" description="Disordered" evidence="1">
    <location>
        <begin position="81"/>
        <end position="162"/>
    </location>
</feature>
<proteinExistence type="predicted"/>
<dbReference type="InterPro" id="IPR018929">
    <property type="entry name" value="DUF2510"/>
</dbReference>
<evidence type="ECO:0000259" key="3">
    <source>
        <dbReference type="Pfam" id="PF10708"/>
    </source>
</evidence>